<name>A0A0G0AQ43_9BACT</name>
<dbReference type="GO" id="GO:0006281">
    <property type="term" value="P:DNA repair"/>
    <property type="evidence" value="ECO:0007669"/>
    <property type="project" value="InterPro"/>
</dbReference>
<dbReference type="Proteomes" id="UP000034176">
    <property type="component" value="Unassembled WGS sequence"/>
</dbReference>
<dbReference type="SUPFAM" id="SSF48150">
    <property type="entry name" value="DNA-glycosylase"/>
    <property type="match status" value="1"/>
</dbReference>
<evidence type="ECO:0000313" key="2">
    <source>
        <dbReference type="Proteomes" id="UP000034176"/>
    </source>
</evidence>
<dbReference type="GO" id="GO:0003824">
    <property type="term" value="F:catalytic activity"/>
    <property type="evidence" value="ECO:0007669"/>
    <property type="project" value="InterPro"/>
</dbReference>
<organism evidence="1 2">
    <name type="scientific">Candidatus Gottesmanbacteria bacterium GW2011_GWA1_34_13</name>
    <dbReference type="NCBI Taxonomy" id="1618434"/>
    <lineage>
        <taxon>Bacteria</taxon>
        <taxon>Candidatus Gottesmaniibacteriota</taxon>
    </lineage>
</organism>
<accession>A0A0G0AQ43</accession>
<reference evidence="1 2" key="1">
    <citation type="journal article" date="2015" name="Nature">
        <title>rRNA introns, odd ribosomes, and small enigmatic genomes across a large radiation of phyla.</title>
        <authorList>
            <person name="Brown C.T."/>
            <person name="Hug L.A."/>
            <person name="Thomas B.C."/>
            <person name="Sharon I."/>
            <person name="Castelle C.J."/>
            <person name="Singh A."/>
            <person name="Wilkins M.J."/>
            <person name="Williams K.H."/>
            <person name="Banfield J.F."/>
        </authorList>
    </citation>
    <scope>NUCLEOTIDE SEQUENCE [LARGE SCALE GENOMIC DNA]</scope>
</reference>
<comment type="caution">
    <text evidence="1">The sequence shown here is derived from an EMBL/GenBank/DDBJ whole genome shotgun (WGS) entry which is preliminary data.</text>
</comment>
<protein>
    <recommendedName>
        <fullName evidence="3">HhH-GPD domain-containing protein</fullName>
    </recommendedName>
</protein>
<dbReference type="EMBL" id="LBPN01000013">
    <property type="protein sequence ID" value="KKP59123.1"/>
    <property type="molecule type" value="Genomic_DNA"/>
</dbReference>
<dbReference type="AlphaFoldDB" id="A0A0G0AQ43"/>
<gene>
    <name evidence="1" type="ORF">UR52_C0013G0006</name>
</gene>
<evidence type="ECO:0000313" key="1">
    <source>
        <dbReference type="EMBL" id="KKP59123.1"/>
    </source>
</evidence>
<dbReference type="STRING" id="1618434.UR52_C0013G0006"/>
<dbReference type="InterPro" id="IPR011257">
    <property type="entry name" value="DNA_glycosylase"/>
</dbReference>
<evidence type="ECO:0008006" key="3">
    <source>
        <dbReference type="Google" id="ProtNLM"/>
    </source>
</evidence>
<sequence length="256" mass="29769">MKKERTEMDKPQLRPSEFVKLVADKFQAREGVFFEFRNVEDYVPKEATPLQQSLFLFYVVQLDYAIKGRVLYAGATRLYQKGPEFFTPSHVLGLNDEELFKTLTGYMKPRYPNEAVARYKTNTKKLQDNYDGDPIKMFSESRTAKETVDKIQEFRGMGPKTGNLFFRAMISTFGFQFDDIDSVLQPVDIHDVRIAQLMGFVEKDDMTDKNIQKVKLLWNKACTDAQVNWITFDRALWLLGSEGKPKTREDVIKLLK</sequence>
<proteinExistence type="predicted"/>